<evidence type="ECO:0000313" key="4">
    <source>
        <dbReference type="Proteomes" id="UP000061546"/>
    </source>
</evidence>
<proteinExistence type="predicted"/>
<evidence type="ECO:0000259" key="2">
    <source>
        <dbReference type="Pfam" id="PF03217"/>
    </source>
</evidence>
<gene>
    <name evidence="3" type="ORF">JP39_10560</name>
</gene>
<dbReference type="KEGG" id="lhi:JP39_10560"/>
<protein>
    <recommendedName>
        <fullName evidence="2">S-layer protein C-terminal domain-containing protein</fullName>
    </recommendedName>
</protein>
<evidence type="ECO:0000313" key="3">
    <source>
        <dbReference type="EMBL" id="ALB29757.1"/>
    </source>
</evidence>
<feature type="signal peptide" evidence="1">
    <location>
        <begin position="1"/>
        <end position="26"/>
    </location>
</feature>
<dbReference type="AlphaFoldDB" id="A0A0K2LEN7"/>
<dbReference type="OrthoDB" id="2279546at2"/>
<dbReference type="Pfam" id="PF03217">
    <property type="entry name" value="SlpA"/>
    <property type="match status" value="2"/>
</dbReference>
<dbReference type="RefSeq" id="WP_041500289.1">
    <property type="nucleotide sequence ID" value="NZ_BJDV01000003.1"/>
</dbReference>
<accession>A0A0K2LEN7</accession>
<organism evidence="3 4">
    <name type="scientific">Companilactobacillus heilongjiangensis</name>
    <dbReference type="NCBI Taxonomy" id="1074467"/>
    <lineage>
        <taxon>Bacteria</taxon>
        <taxon>Bacillati</taxon>
        <taxon>Bacillota</taxon>
        <taxon>Bacilli</taxon>
        <taxon>Lactobacillales</taxon>
        <taxon>Lactobacillaceae</taxon>
        <taxon>Companilactobacillus</taxon>
    </lineage>
</organism>
<evidence type="ECO:0000256" key="1">
    <source>
        <dbReference type="SAM" id="SignalP"/>
    </source>
</evidence>
<dbReference type="Proteomes" id="UP000061546">
    <property type="component" value="Chromosome"/>
</dbReference>
<feature type="chain" id="PRO_5005480318" description="S-layer protein C-terminal domain-containing protein" evidence="1">
    <location>
        <begin position="27"/>
        <end position="1142"/>
    </location>
</feature>
<name>A0A0K2LEN7_9LACO</name>
<dbReference type="EMBL" id="CP012559">
    <property type="protein sequence ID" value="ALB29757.1"/>
    <property type="molecule type" value="Genomic_DNA"/>
</dbReference>
<keyword evidence="4" id="KW-1185">Reference proteome</keyword>
<dbReference type="InterPro" id="IPR024968">
    <property type="entry name" value="SlpA_C_lactobacillus"/>
</dbReference>
<feature type="domain" description="S-layer protein C-terminal" evidence="2">
    <location>
        <begin position="1095"/>
        <end position="1139"/>
    </location>
</feature>
<feature type="domain" description="S-layer protein C-terminal" evidence="2">
    <location>
        <begin position="1025"/>
        <end position="1073"/>
    </location>
</feature>
<reference evidence="3 4" key="1">
    <citation type="submission" date="2015-08" db="EMBL/GenBank/DDBJ databases">
        <title>Genomic sequence of Lactobacillus heilongjiangensis DSM 28069, isolated from Chinese traditional pickle.</title>
        <authorList>
            <person name="Jiang X."/>
            <person name="Zheng B."/>
            <person name="Cheng H."/>
        </authorList>
    </citation>
    <scope>NUCLEOTIDE SEQUENCE [LARGE SCALE GENOMIC DNA]</scope>
    <source>
        <strain evidence="3 4">DSM 28069</strain>
    </source>
</reference>
<keyword evidence="1" id="KW-0732">Signal</keyword>
<sequence>MKRSKSLVITSLLFSTMILNPTVIQGAIVQAEAANQAQATEVSTAINQDEIQNIATNGAVASETKEITVQYQDVANNSHKIANGKMTVAKNAKSILGKDAPMPEGYEFSDRKAEVRILKGNKVIIKVRAVKVTQPTKPVEVAKVDVTVNYVNDQDANTTIADSIIKDVAENATAVDAQQVSVPNGYKLVEGQNFAIDNGKVTVHVVPVAPVAPVEETKEITVKYLDSTNNTKKIPNSTMTVAKHAKKVAGETVPLPDGYQISGRRLISIKRGHILVHVKPVNFNAGHEVSKSDVVVNYVNDKNASDKITAGVIKDVADDATSVSAAQVSAPKGYKLVEDQKFAVSYGKVTVHVVPVEETKQIVVKYLDTTNNMNKLADSTMTVAKNAKKVPHETVPLPDGYQISGRRLISIKHGHILVHVKPANFNAGHEVSKSDVIVKYVNDKNINDKITDGVIKDVKDDATSVSADLVSAPKGYKLVSGQKFAVSYGKVTVHVVPAEETKEITVKYLDTTNNMNKLADSKMTVAKNARKVAHETVPLPEGYQISGRRLIVVKHGHILVHVKPVNFNAGHEVSKSDVIVKYVNDKDPKAKLSDGVIKDVKDDATSVSADLVSAPKGYKLVEGQKFAVSYGKVTVHVVPAEETKQIVVKYLDSTNNMNKIADSTMTVAKNARKVAGETVPVPDGYQVSARRLISIKNGHILVHVKPVNVYSGHEVSKSDVIVKYVNDKDPKAKLSDGVIKDVKDDATSVSAELVTVPAGYKLVADQKFAVSYGKVTVHVVPAEETKQIVVKYLDSTNNMNKLADSTMTVAKNARKVAHETVPLPEGYQISGRRLIVIKHGRILVHVKPININADGEVKKSDVTVKYVNDKDTTVKIADGVIKDVKDSATSVSAELVTAPAGYKLVEGQTFAVSYGKVTVHIVPAETATQKPAETKPTTPETPEVTAKEFTTTVHFVDHQSGEKVHSTKVVGKSGQKHEISLPKEYELATGETNKISTGKKDATVSIKVVKKAVEENHRATLGVINTASLYTKDGKIIKDRALAKDSNWITDKKLVVNGETFHRVSTNEWVKASDVYEFEKVNKIITTSNGSFKTLYDAKGNVIKDRALAAGSAWFSDKTSTINGKQMYRVATNEWVLASDLV</sequence>